<feature type="domain" description="Fatty acyl-CoA reductase C-terminal" evidence="11">
    <location>
        <begin position="366"/>
        <end position="457"/>
    </location>
</feature>
<evidence type="ECO:0000259" key="11">
    <source>
        <dbReference type="Pfam" id="PF03015"/>
    </source>
</evidence>
<dbReference type="Pfam" id="PF07993">
    <property type="entry name" value="NAD_binding_4"/>
    <property type="match status" value="1"/>
</dbReference>
<dbReference type="GO" id="GO:0016020">
    <property type="term" value="C:membrane"/>
    <property type="evidence" value="ECO:0007669"/>
    <property type="project" value="UniProtKB-SubCell"/>
</dbReference>
<reference evidence="14" key="1">
    <citation type="submission" date="2025-08" db="UniProtKB">
        <authorList>
            <consortium name="RefSeq"/>
        </authorList>
    </citation>
    <scope>IDENTIFICATION</scope>
</reference>
<comment type="function">
    <text evidence="10">Catalyzes the reduction of fatty acyl-CoA to fatty alcohols.</text>
</comment>
<dbReference type="GO" id="GO:0080019">
    <property type="term" value="F:alcohol-forming very long-chain fatty acyl-CoA reductase activity"/>
    <property type="evidence" value="ECO:0007669"/>
    <property type="project" value="InterPro"/>
</dbReference>
<comment type="similarity">
    <text evidence="2 10">Belongs to the fatty acyl-CoA reductase family.</text>
</comment>
<dbReference type="GeneID" id="103516907"/>
<evidence type="ECO:0000256" key="5">
    <source>
        <dbReference type="ARBA" id="ARBA00022857"/>
    </source>
</evidence>
<evidence type="ECO:0000256" key="9">
    <source>
        <dbReference type="ARBA" id="ARBA00052530"/>
    </source>
</evidence>
<evidence type="ECO:0000256" key="7">
    <source>
        <dbReference type="ARBA" id="ARBA00023098"/>
    </source>
</evidence>
<feature type="domain" description="Thioester reductase (TE)" evidence="12">
    <location>
        <begin position="19"/>
        <end position="290"/>
    </location>
</feature>
<dbReference type="KEGG" id="dci:103516907"/>
<dbReference type="GO" id="GO:0005777">
    <property type="term" value="C:peroxisome"/>
    <property type="evidence" value="ECO:0007669"/>
    <property type="project" value="TreeGrafter"/>
</dbReference>
<keyword evidence="7 10" id="KW-0443">Lipid metabolism</keyword>
<keyword evidence="3 10" id="KW-0444">Lipid biosynthesis</keyword>
<dbReference type="GO" id="GO:0102965">
    <property type="term" value="F:alcohol-forming long-chain fatty acyl-CoA reductase activity"/>
    <property type="evidence" value="ECO:0007669"/>
    <property type="project" value="UniProtKB-EC"/>
</dbReference>
<dbReference type="STRING" id="121845.A0A3Q0J975"/>
<dbReference type="InterPro" id="IPR036291">
    <property type="entry name" value="NAD(P)-bd_dom_sf"/>
</dbReference>
<dbReference type="EC" id="1.2.1.84" evidence="10"/>
<keyword evidence="8 10" id="KW-0472">Membrane</keyword>
<dbReference type="InterPro" id="IPR013120">
    <property type="entry name" value="FAR_NAD-bd"/>
</dbReference>
<keyword evidence="10" id="KW-0560">Oxidoreductase</keyword>
<evidence type="ECO:0000259" key="12">
    <source>
        <dbReference type="Pfam" id="PF07993"/>
    </source>
</evidence>
<evidence type="ECO:0000256" key="10">
    <source>
        <dbReference type="RuleBase" id="RU363097"/>
    </source>
</evidence>
<keyword evidence="5 10" id="KW-0521">NADP</keyword>
<protein>
    <recommendedName>
        <fullName evidence="10">Fatty acyl-CoA reductase</fullName>
        <ecNumber evidence="10">1.2.1.84</ecNumber>
    </recommendedName>
</protein>
<dbReference type="CDD" id="cd05236">
    <property type="entry name" value="FAR-N_SDR_e"/>
    <property type="match status" value="1"/>
</dbReference>
<dbReference type="Gene3D" id="3.40.50.720">
    <property type="entry name" value="NAD(P)-binding Rossmann-like Domain"/>
    <property type="match status" value="1"/>
</dbReference>
<feature type="transmembrane region" description="Helical" evidence="10">
    <location>
        <begin position="359"/>
        <end position="380"/>
    </location>
</feature>
<evidence type="ECO:0000313" key="13">
    <source>
        <dbReference type="Proteomes" id="UP000079169"/>
    </source>
</evidence>
<evidence type="ECO:0000256" key="8">
    <source>
        <dbReference type="ARBA" id="ARBA00023136"/>
    </source>
</evidence>
<dbReference type="SUPFAM" id="SSF51735">
    <property type="entry name" value="NAD(P)-binding Rossmann-fold domains"/>
    <property type="match status" value="1"/>
</dbReference>
<accession>A0A3Q0J975</accession>
<proteinExistence type="inferred from homology"/>
<sequence length="502" mass="57686">MSEQLESVADFYRNGHILITGGTGFMGKLMIDKLLRSFSDIDSLYIMVRDKKGSSPEERVEKMFDSVIFNRLTKEVPNFRSKIKVIPSNIEAEHLGLSPESKQLLISKVNIIFHCAATLRFDEELQAGVRANLYATRQILNLAKQCANLKLLTYVSTAFCHANIKTTTEEKIYQPKTSYRTLIDLLDLSPDDPKLNEMRVKLAKENANTYTLTKAAAEQLLSEEGKDVPVSIFRPAIVISTWKDPVPGWIDNLYGPTGVVTGVQAGLIRTIHCNPDVTGDMVPADLTVNALVCSAWDASNRRQQNPTSLPIYNYVSSKDNPITWFEFQDKSFSAGVKTPPAQVLMHCYRPYMTKSRTKYLFLSIFLHYLIGYVFDFFFWLSRHQMRLVPIYKKLDKALAVLQPFSSRDWYFENGNVQTAWNRLSPADQSRFPFDIRDLDWDDYLETYVRGTMVYHLRDSFEPEVRKKALARYFRLTIIYHVLKGVLYALAAFFLWFLSRLGQ</sequence>
<organism evidence="13 14">
    <name type="scientific">Diaphorina citri</name>
    <name type="common">Asian citrus psyllid</name>
    <dbReference type="NCBI Taxonomy" id="121845"/>
    <lineage>
        <taxon>Eukaryota</taxon>
        <taxon>Metazoa</taxon>
        <taxon>Ecdysozoa</taxon>
        <taxon>Arthropoda</taxon>
        <taxon>Hexapoda</taxon>
        <taxon>Insecta</taxon>
        <taxon>Pterygota</taxon>
        <taxon>Neoptera</taxon>
        <taxon>Paraneoptera</taxon>
        <taxon>Hemiptera</taxon>
        <taxon>Sternorrhyncha</taxon>
        <taxon>Psylloidea</taxon>
        <taxon>Psyllidae</taxon>
        <taxon>Diaphorininae</taxon>
        <taxon>Diaphorina</taxon>
    </lineage>
</organism>
<evidence type="ECO:0000256" key="1">
    <source>
        <dbReference type="ARBA" id="ARBA00004141"/>
    </source>
</evidence>
<evidence type="ECO:0000256" key="2">
    <source>
        <dbReference type="ARBA" id="ARBA00005928"/>
    </source>
</evidence>
<evidence type="ECO:0000256" key="4">
    <source>
        <dbReference type="ARBA" id="ARBA00022692"/>
    </source>
</evidence>
<dbReference type="Proteomes" id="UP000079169">
    <property type="component" value="Unplaced"/>
</dbReference>
<comment type="subcellular location">
    <subcellularLocation>
        <location evidence="1">Membrane</location>
        <topology evidence="1">Multi-pass membrane protein</topology>
    </subcellularLocation>
</comment>
<gene>
    <name evidence="14" type="primary">LOC103516907</name>
</gene>
<dbReference type="CDD" id="cd09071">
    <property type="entry name" value="FAR_C"/>
    <property type="match status" value="1"/>
</dbReference>
<dbReference type="PANTHER" id="PTHR11011:SF60">
    <property type="entry name" value="FATTY ACYL-COA REDUCTASE-RELATED"/>
    <property type="match status" value="1"/>
</dbReference>
<dbReference type="GO" id="GO:0035336">
    <property type="term" value="P:long-chain fatty-acyl-CoA metabolic process"/>
    <property type="evidence" value="ECO:0007669"/>
    <property type="project" value="TreeGrafter"/>
</dbReference>
<evidence type="ECO:0000256" key="6">
    <source>
        <dbReference type="ARBA" id="ARBA00022989"/>
    </source>
</evidence>
<dbReference type="RefSeq" id="XP_026684981.1">
    <property type="nucleotide sequence ID" value="XM_026829180.1"/>
</dbReference>
<keyword evidence="4 10" id="KW-0812">Transmembrane</keyword>
<dbReference type="AlphaFoldDB" id="A0A3Q0J975"/>
<name>A0A3Q0J975_DIACI</name>
<evidence type="ECO:0000256" key="3">
    <source>
        <dbReference type="ARBA" id="ARBA00022516"/>
    </source>
</evidence>
<feature type="transmembrane region" description="Helical" evidence="10">
    <location>
        <begin position="475"/>
        <end position="497"/>
    </location>
</feature>
<comment type="catalytic activity">
    <reaction evidence="9 10">
        <text>a long-chain fatty acyl-CoA + 2 NADPH + 2 H(+) = a long-chain primary fatty alcohol + 2 NADP(+) + CoA</text>
        <dbReference type="Rhea" id="RHEA:52716"/>
        <dbReference type="ChEBI" id="CHEBI:15378"/>
        <dbReference type="ChEBI" id="CHEBI:57287"/>
        <dbReference type="ChEBI" id="CHEBI:57783"/>
        <dbReference type="ChEBI" id="CHEBI:58349"/>
        <dbReference type="ChEBI" id="CHEBI:77396"/>
        <dbReference type="ChEBI" id="CHEBI:83139"/>
        <dbReference type="EC" id="1.2.1.84"/>
    </reaction>
</comment>
<dbReference type="FunFam" id="3.40.50.720:FF:000143">
    <property type="entry name" value="Fatty acyl-CoA reductase"/>
    <property type="match status" value="1"/>
</dbReference>
<dbReference type="InterPro" id="IPR026055">
    <property type="entry name" value="FAR"/>
</dbReference>
<dbReference type="Pfam" id="PF03015">
    <property type="entry name" value="Sterile"/>
    <property type="match status" value="1"/>
</dbReference>
<dbReference type="InterPro" id="IPR033640">
    <property type="entry name" value="FAR_C"/>
</dbReference>
<evidence type="ECO:0000313" key="14">
    <source>
        <dbReference type="RefSeq" id="XP_026684981.1"/>
    </source>
</evidence>
<keyword evidence="13" id="KW-1185">Reference proteome</keyword>
<dbReference type="PANTHER" id="PTHR11011">
    <property type="entry name" value="MALE STERILITY PROTEIN 2-RELATED"/>
    <property type="match status" value="1"/>
</dbReference>
<dbReference type="PaxDb" id="121845-A0A3Q0J975"/>
<keyword evidence="6 10" id="KW-1133">Transmembrane helix</keyword>